<feature type="transmembrane region" description="Helical" evidence="6">
    <location>
        <begin position="216"/>
        <end position="237"/>
    </location>
</feature>
<reference evidence="7" key="1">
    <citation type="submission" date="2023-03" db="EMBL/GenBank/DDBJ databases">
        <authorList>
            <person name="Julca I."/>
        </authorList>
    </citation>
    <scope>NUCLEOTIDE SEQUENCE</scope>
</reference>
<evidence type="ECO:0000256" key="4">
    <source>
        <dbReference type="ARBA" id="ARBA00022989"/>
    </source>
</evidence>
<evidence type="ECO:0000313" key="8">
    <source>
        <dbReference type="Proteomes" id="UP001161247"/>
    </source>
</evidence>
<feature type="transmembrane region" description="Helical" evidence="6">
    <location>
        <begin position="189"/>
        <end position="209"/>
    </location>
</feature>
<keyword evidence="5 6" id="KW-0472">Membrane</keyword>
<dbReference type="Pfam" id="PF01554">
    <property type="entry name" value="MatE"/>
    <property type="match status" value="2"/>
</dbReference>
<dbReference type="AlphaFoldDB" id="A0AAV1DVL0"/>
<dbReference type="PANTHER" id="PTHR11206">
    <property type="entry name" value="MULTIDRUG RESISTANCE PROTEIN"/>
    <property type="match status" value="1"/>
</dbReference>
<dbReference type="EMBL" id="OX459123">
    <property type="protein sequence ID" value="CAI9111106.1"/>
    <property type="molecule type" value="Genomic_DNA"/>
</dbReference>
<organism evidence="7 8">
    <name type="scientific">Oldenlandia corymbosa var. corymbosa</name>
    <dbReference type="NCBI Taxonomy" id="529605"/>
    <lineage>
        <taxon>Eukaryota</taxon>
        <taxon>Viridiplantae</taxon>
        <taxon>Streptophyta</taxon>
        <taxon>Embryophyta</taxon>
        <taxon>Tracheophyta</taxon>
        <taxon>Spermatophyta</taxon>
        <taxon>Magnoliopsida</taxon>
        <taxon>eudicotyledons</taxon>
        <taxon>Gunneridae</taxon>
        <taxon>Pentapetalae</taxon>
        <taxon>asterids</taxon>
        <taxon>lamiids</taxon>
        <taxon>Gentianales</taxon>
        <taxon>Rubiaceae</taxon>
        <taxon>Rubioideae</taxon>
        <taxon>Spermacoceae</taxon>
        <taxon>Hedyotis-Oldenlandia complex</taxon>
        <taxon>Oldenlandia</taxon>
    </lineage>
</organism>
<evidence type="ECO:0000256" key="1">
    <source>
        <dbReference type="ARBA" id="ARBA00004141"/>
    </source>
</evidence>
<feature type="transmembrane region" description="Helical" evidence="6">
    <location>
        <begin position="410"/>
        <end position="432"/>
    </location>
</feature>
<protein>
    <recommendedName>
        <fullName evidence="6">Protein DETOXIFICATION</fullName>
    </recommendedName>
    <alternativeName>
        <fullName evidence="6">Multidrug and toxic compound extrusion protein</fullName>
    </alternativeName>
</protein>
<feature type="transmembrane region" description="Helical" evidence="6">
    <location>
        <begin position="257"/>
        <end position="278"/>
    </location>
</feature>
<dbReference type="GO" id="GO:1990961">
    <property type="term" value="P:xenobiotic detoxification by transmembrane export across the plasma membrane"/>
    <property type="evidence" value="ECO:0007669"/>
    <property type="project" value="InterPro"/>
</dbReference>
<proteinExistence type="inferred from homology"/>
<comment type="similarity">
    <text evidence="2 6">Belongs to the multi antimicrobial extrusion (MATE) (TC 2.A.66.1) family.</text>
</comment>
<comment type="subcellular location">
    <subcellularLocation>
        <location evidence="1">Membrane</location>
        <topology evidence="1">Multi-pass membrane protein</topology>
    </subcellularLocation>
</comment>
<name>A0AAV1DVL0_OLDCO</name>
<accession>A0AAV1DVL0</accession>
<feature type="transmembrane region" description="Helical" evidence="6">
    <location>
        <begin position="41"/>
        <end position="62"/>
    </location>
</feature>
<evidence type="ECO:0000256" key="5">
    <source>
        <dbReference type="ARBA" id="ARBA00023136"/>
    </source>
</evidence>
<dbReference type="GO" id="GO:0042910">
    <property type="term" value="F:xenobiotic transmembrane transporter activity"/>
    <property type="evidence" value="ECO:0007669"/>
    <property type="project" value="InterPro"/>
</dbReference>
<dbReference type="CDD" id="cd13132">
    <property type="entry name" value="MATE_eukaryotic"/>
    <property type="match status" value="1"/>
</dbReference>
<dbReference type="InterPro" id="IPR045069">
    <property type="entry name" value="MATE_euk"/>
</dbReference>
<feature type="transmembrane region" description="Helical" evidence="6">
    <location>
        <begin position="74"/>
        <end position="92"/>
    </location>
</feature>
<keyword evidence="4 6" id="KW-1133">Transmembrane helix</keyword>
<dbReference type="GO" id="GO:0016020">
    <property type="term" value="C:membrane"/>
    <property type="evidence" value="ECO:0007669"/>
    <property type="project" value="UniProtKB-SubCell"/>
</dbReference>
<evidence type="ECO:0000256" key="3">
    <source>
        <dbReference type="ARBA" id="ARBA00022692"/>
    </source>
</evidence>
<dbReference type="GO" id="GO:0015297">
    <property type="term" value="F:antiporter activity"/>
    <property type="evidence" value="ECO:0007669"/>
    <property type="project" value="InterPro"/>
</dbReference>
<evidence type="ECO:0000313" key="7">
    <source>
        <dbReference type="EMBL" id="CAI9111106.1"/>
    </source>
</evidence>
<evidence type="ECO:0000256" key="2">
    <source>
        <dbReference type="ARBA" id="ARBA00010199"/>
    </source>
</evidence>
<keyword evidence="8" id="KW-1185">Reference proteome</keyword>
<feature type="transmembrane region" description="Helical" evidence="6">
    <location>
        <begin position="337"/>
        <end position="361"/>
    </location>
</feature>
<feature type="transmembrane region" description="Helical" evidence="6">
    <location>
        <begin position="123"/>
        <end position="144"/>
    </location>
</feature>
<dbReference type="Proteomes" id="UP001161247">
    <property type="component" value="Chromosome 6"/>
</dbReference>
<dbReference type="NCBIfam" id="TIGR00797">
    <property type="entry name" value="matE"/>
    <property type="match status" value="1"/>
</dbReference>
<feature type="transmembrane region" description="Helical" evidence="6">
    <location>
        <begin position="381"/>
        <end position="403"/>
    </location>
</feature>
<evidence type="ECO:0000256" key="6">
    <source>
        <dbReference type="RuleBase" id="RU004914"/>
    </source>
</evidence>
<sequence>MEDADVPLLSNVGSGVLKHNKNHGGGDECFLLEAWRETKDLWHIVGPAIFSLLSSFTMFVITIGSAGHLGDTEFAAMSLACNVILGIDYSLLLGMSSALETLCGQAFGARNYRMMGIYLQRSWVILFVCCVAMLPLFIFTTPLLKLLGMSAEVADLAGLVAVSFIPLHFSMAFQFPLQRFLQSQLKNDVIAWANSVALVVHLILNWLVLFKLKVGLVAITLALGVSWWVLVLVLLGYSVSGACPDSWPGFSFEAFSGLWPFLKLSISSGVMICLENWYYQILLLIAGRVGNPVSFDALTVCMTTNGWEFMIHCGFFIGTGVRVANELGAGNGRKAKFATMVSVTESVVVGIIFWFVIMFFHNQIALAFTSSKPVLEEVSKLSIFLAFTVLLNSVQPILSGVAVGSGWQSYVAYINLGCYYIIGLPLGVLMGWVFRQGVLVIQTMILAFIVIKCDWDKEAMKAAMHVEKWAHIGLEGSQTEVFMSKH</sequence>
<keyword evidence="3 6" id="KW-0812">Transmembrane</keyword>
<dbReference type="InterPro" id="IPR002528">
    <property type="entry name" value="MATE_fam"/>
</dbReference>
<gene>
    <name evidence="7" type="ORF">OLC1_LOCUS18607</name>
</gene>
<feature type="transmembrane region" description="Helical" evidence="6">
    <location>
        <begin position="438"/>
        <end position="455"/>
    </location>
</feature>